<accession>A0A8S2IBJ0</accession>
<gene>
    <name evidence="1" type="ORF">OVA965_LOCUS12808</name>
    <name evidence="2" type="ORF">TMI583_LOCUS12811</name>
</gene>
<dbReference type="Proteomes" id="UP000682733">
    <property type="component" value="Unassembled WGS sequence"/>
</dbReference>
<sequence length="267" mass="29695">MSSVKNVAMGASATDPIVLATTGVASCIAVIITLKDKGVFINHVDSTELFNTKCSTIDNAQRFIERIVKRFFAKDKSRTIDSVYLIGGLDNNRYNCVRNSIEVLRLDHTVSPRFEDEITTAQVRSFLSCIKLNKVDFNLRKQRAGENIGESDDENASDSENDYVFDCTIICDRSIDPMLLAILQYAGTEGQLDASRRDITPFAVYQIDSITNIMKVYIDPTHYNLPFAVKIDAQILKNVGNSSLICPSGSNHELEKKLATLVARIKT</sequence>
<dbReference type="EMBL" id="CAJNOK010005223">
    <property type="protein sequence ID" value="CAF0965093.1"/>
    <property type="molecule type" value="Genomic_DNA"/>
</dbReference>
<name>A0A8S2IBJ0_9BILA</name>
<dbReference type="Proteomes" id="UP000677228">
    <property type="component" value="Unassembled WGS sequence"/>
</dbReference>
<comment type="caution">
    <text evidence="2">The sequence shown here is derived from an EMBL/GenBank/DDBJ whole genome shotgun (WGS) entry which is preliminary data.</text>
</comment>
<reference evidence="2" key="1">
    <citation type="submission" date="2021-02" db="EMBL/GenBank/DDBJ databases">
        <authorList>
            <person name="Nowell W R."/>
        </authorList>
    </citation>
    <scope>NUCLEOTIDE SEQUENCE</scope>
</reference>
<proteinExistence type="predicted"/>
<protein>
    <submittedName>
        <fullName evidence="2">Uncharacterized protein</fullName>
    </submittedName>
</protein>
<dbReference type="EMBL" id="CAJOBA010005228">
    <property type="protein sequence ID" value="CAF3737071.1"/>
    <property type="molecule type" value="Genomic_DNA"/>
</dbReference>
<organism evidence="2 3">
    <name type="scientific">Didymodactylos carnosus</name>
    <dbReference type="NCBI Taxonomy" id="1234261"/>
    <lineage>
        <taxon>Eukaryota</taxon>
        <taxon>Metazoa</taxon>
        <taxon>Spiralia</taxon>
        <taxon>Gnathifera</taxon>
        <taxon>Rotifera</taxon>
        <taxon>Eurotatoria</taxon>
        <taxon>Bdelloidea</taxon>
        <taxon>Philodinida</taxon>
        <taxon>Philodinidae</taxon>
        <taxon>Didymodactylos</taxon>
    </lineage>
</organism>
<dbReference type="PROSITE" id="PS51257">
    <property type="entry name" value="PROKAR_LIPOPROTEIN"/>
    <property type="match status" value="1"/>
</dbReference>
<dbReference type="AlphaFoldDB" id="A0A8S2IBJ0"/>
<evidence type="ECO:0000313" key="3">
    <source>
        <dbReference type="Proteomes" id="UP000682733"/>
    </source>
</evidence>
<evidence type="ECO:0000313" key="1">
    <source>
        <dbReference type="EMBL" id="CAF0965093.1"/>
    </source>
</evidence>
<evidence type="ECO:0000313" key="2">
    <source>
        <dbReference type="EMBL" id="CAF3737071.1"/>
    </source>
</evidence>